<keyword evidence="3 6" id="KW-0732">Signal</keyword>
<evidence type="ECO:0000256" key="3">
    <source>
        <dbReference type="ARBA" id="ARBA00022729"/>
    </source>
</evidence>
<evidence type="ECO:0000313" key="10">
    <source>
        <dbReference type="Proteomes" id="UP000647133"/>
    </source>
</evidence>
<dbReference type="Gene3D" id="1.25.40.390">
    <property type="match status" value="1"/>
</dbReference>
<dbReference type="EMBL" id="JACYTQ010000003">
    <property type="protein sequence ID" value="MBD8489103.1"/>
    <property type="molecule type" value="Genomic_DNA"/>
</dbReference>
<comment type="caution">
    <text evidence="9">The sequence shown here is derived from an EMBL/GenBank/DDBJ whole genome shotgun (WGS) entry which is preliminary data.</text>
</comment>
<dbReference type="PROSITE" id="PS51257">
    <property type="entry name" value="PROKAR_LIPOPROTEIN"/>
    <property type="match status" value="1"/>
</dbReference>
<dbReference type="Pfam" id="PF14322">
    <property type="entry name" value="SusD-like_3"/>
    <property type="match status" value="1"/>
</dbReference>
<comment type="similarity">
    <text evidence="2">Belongs to the SusD family.</text>
</comment>
<proteinExistence type="inferred from homology"/>
<name>A0ABR9AJW5_9BACT</name>
<sequence>MKRRYKIILPILLLIASVSCNESEWLEEEPLDFYTPSNSFSKPSDFNAAVARIYENVFPTLLNINSNEGRAMHYPTDIAWDAIDITHDLNLYTDKLTPTTSVVNNVWGNLYRMVFDANVVIGRIDAENIGFTSEAERNTYKAEAMFFRALAYRTLVILYGGVPIILEEVTSPRRDFTRATKDEVISQIVTDLQFAVSNLPEVTELSETGRLTKAAANHLLAEVYLINEDWDAAISAASAVINNPNYRLMTERFGTRMNEEGDVYWDLFRRNNQNRTSGNMESIWVRQYEYLIDGGGAGNPWPRFLIPMYWQLKDPDDKNLFIGPSNQYGGRGIGWYAPTPYVRQQIWESDFDNDIRNSGNNIMRDIVANNPESAYYGQKIVESGAIENFPNTLDRWWSVIFAKVAPINNFPDEFVLDPATGLLNNSSNNSFTDQYIFRLAETYLLRAEAYLGKGDQSSAAADINVVRARSNANPVAAGEVDIDYILDERARELAWEELRLLTLMRLGKLVERVKQYNPITGDRISDHQNLWPIPFREIETNTEAQLSQNPGYF</sequence>
<evidence type="ECO:0000256" key="2">
    <source>
        <dbReference type="ARBA" id="ARBA00006275"/>
    </source>
</evidence>
<evidence type="ECO:0000313" key="9">
    <source>
        <dbReference type="EMBL" id="MBD8489103.1"/>
    </source>
</evidence>
<keyword evidence="10" id="KW-1185">Reference proteome</keyword>
<evidence type="ECO:0000256" key="1">
    <source>
        <dbReference type="ARBA" id="ARBA00004442"/>
    </source>
</evidence>
<reference evidence="9 10" key="1">
    <citation type="submission" date="2020-09" db="EMBL/GenBank/DDBJ databases">
        <title>Echinicola sp. CAU 1574 isolated from sand of Sido Beach.</title>
        <authorList>
            <person name="Kim W."/>
        </authorList>
    </citation>
    <scope>NUCLEOTIDE SEQUENCE [LARGE SCALE GENOMIC DNA]</scope>
    <source>
        <strain evidence="9 10">CAU 1574</strain>
    </source>
</reference>
<keyword evidence="5" id="KW-0998">Cell outer membrane</keyword>
<comment type="subcellular location">
    <subcellularLocation>
        <location evidence="1">Cell outer membrane</location>
    </subcellularLocation>
</comment>
<dbReference type="Pfam" id="PF07980">
    <property type="entry name" value="SusD_RagB"/>
    <property type="match status" value="1"/>
</dbReference>
<dbReference type="InterPro" id="IPR033985">
    <property type="entry name" value="SusD-like_N"/>
</dbReference>
<evidence type="ECO:0000256" key="5">
    <source>
        <dbReference type="ARBA" id="ARBA00023237"/>
    </source>
</evidence>
<accession>A0ABR9AJW5</accession>
<feature type="signal peptide" evidence="6">
    <location>
        <begin position="1"/>
        <end position="22"/>
    </location>
</feature>
<protein>
    <submittedName>
        <fullName evidence="9">RagB/SusD family nutrient uptake outer membrane protein</fullName>
    </submittedName>
</protein>
<dbReference type="InterPro" id="IPR012944">
    <property type="entry name" value="SusD_RagB_dom"/>
</dbReference>
<evidence type="ECO:0000256" key="6">
    <source>
        <dbReference type="SAM" id="SignalP"/>
    </source>
</evidence>
<dbReference type="Proteomes" id="UP000647133">
    <property type="component" value="Unassembled WGS sequence"/>
</dbReference>
<dbReference type="RefSeq" id="WP_192009992.1">
    <property type="nucleotide sequence ID" value="NZ_JACYTQ010000003.1"/>
</dbReference>
<dbReference type="InterPro" id="IPR011990">
    <property type="entry name" value="TPR-like_helical_dom_sf"/>
</dbReference>
<organism evidence="9 10">
    <name type="scientific">Echinicola arenosa</name>
    <dbReference type="NCBI Taxonomy" id="2774144"/>
    <lineage>
        <taxon>Bacteria</taxon>
        <taxon>Pseudomonadati</taxon>
        <taxon>Bacteroidota</taxon>
        <taxon>Cytophagia</taxon>
        <taxon>Cytophagales</taxon>
        <taxon>Cyclobacteriaceae</taxon>
        <taxon>Echinicola</taxon>
    </lineage>
</organism>
<evidence type="ECO:0000259" key="8">
    <source>
        <dbReference type="Pfam" id="PF14322"/>
    </source>
</evidence>
<feature type="chain" id="PRO_5046817648" evidence="6">
    <location>
        <begin position="23"/>
        <end position="553"/>
    </location>
</feature>
<evidence type="ECO:0000259" key="7">
    <source>
        <dbReference type="Pfam" id="PF07980"/>
    </source>
</evidence>
<gene>
    <name evidence="9" type="ORF">IFO69_10135</name>
</gene>
<feature type="domain" description="SusD-like N-terminal" evidence="8">
    <location>
        <begin position="38"/>
        <end position="225"/>
    </location>
</feature>
<dbReference type="SUPFAM" id="SSF48452">
    <property type="entry name" value="TPR-like"/>
    <property type="match status" value="1"/>
</dbReference>
<keyword evidence="4" id="KW-0472">Membrane</keyword>
<evidence type="ECO:0000256" key="4">
    <source>
        <dbReference type="ARBA" id="ARBA00023136"/>
    </source>
</evidence>
<feature type="domain" description="RagB/SusD" evidence="7">
    <location>
        <begin position="425"/>
        <end position="552"/>
    </location>
</feature>